<keyword evidence="2" id="KW-1185">Reference proteome</keyword>
<protein>
    <submittedName>
        <fullName evidence="1">Uncharacterized protein</fullName>
    </submittedName>
</protein>
<dbReference type="EMBL" id="JATAAI010000006">
    <property type="protein sequence ID" value="KAK1745210.1"/>
    <property type="molecule type" value="Genomic_DNA"/>
</dbReference>
<dbReference type="SUPFAM" id="SSF50978">
    <property type="entry name" value="WD40 repeat-like"/>
    <property type="match status" value="1"/>
</dbReference>
<dbReference type="AlphaFoldDB" id="A0AAD8YGV7"/>
<comment type="caution">
    <text evidence="1">The sequence shown here is derived from an EMBL/GenBank/DDBJ whole genome shotgun (WGS) entry which is preliminary data.</text>
</comment>
<reference evidence="1" key="1">
    <citation type="submission" date="2023-06" db="EMBL/GenBank/DDBJ databases">
        <title>Survivors Of The Sea: Transcriptome response of Skeletonema marinoi to long-term dormancy.</title>
        <authorList>
            <person name="Pinder M.I.M."/>
            <person name="Kourtchenko O."/>
            <person name="Robertson E.K."/>
            <person name="Larsson T."/>
            <person name="Maumus F."/>
            <person name="Osuna-Cruz C.M."/>
            <person name="Vancaester E."/>
            <person name="Stenow R."/>
            <person name="Vandepoele K."/>
            <person name="Ploug H."/>
            <person name="Bruchert V."/>
            <person name="Godhe A."/>
            <person name="Topel M."/>
        </authorList>
    </citation>
    <scope>NUCLEOTIDE SEQUENCE</scope>
    <source>
        <strain evidence="1">R05AC</strain>
    </source>
</reference>
<proteinExistence type="predicted"/>
<accession>A0AAD8YGV7</accession>
<sequence>MQIRARVSESGSHIACGSESGHCFIWDVDPNKNRLKKNMINKQIQSTKDKSKSTDYFEASKASLPIVTDTLFFPTMTVRESLLTSKEVFPLSLGMDRIDDDFSSAAILTLDYDGTIRVFVRKTCIDNILEACTPRGGTMA</sequence>
<evidence type="ECO:0000313" key="2">
    <source>
        <dbReference type="Proteomes" id="UP001224775"/>
    </source>
</evidence>
<name>A0AAD8YGV7_9STRA</name>
<dbReference type="Proteomes" id="UP001224775">
    <property type="component" value="Unassembled WGS sequence"/>
</dbReference>
<organism evidence="1 2">
    <name type="scientific">Skeletonema marinoi</name>
    <dbReference type="NCBI Taxonomy" id="267567"/>
    <lineage>
        <taxon>Eukaryota</taxon>
        <taxon>Sar</taxon>
        <taxon>Stramenopiles</taxon>
        <taxon>Ochrophyta</taxon>
        <taxon>Bacillariophyta</taxon>
        <taxon>Coscinodiscophyceae</taxon>
        <taxon>Thalassiosirophycidae</taxon>
        <taxon>Thalassiosirales</taxon>
        <taxon>Skeletonemataceae</taxon>
        <taxon>Skeletonema</taxon>
        <taxon>Skeletonema marinoi-dohrnii complex</taxon>
    </lineage>
</organism>
<gene>
    <name evidence="1" type="ORF">QTG54_004501</name>
</gene>
<evidence type="ECO:0000313" key="1">
    <source>
        <dbReference type="EMBL" id="KAK1745210.1"/>
    </source>
</evidence>
<dbReference type="InterPro" id="IPR036322">
    <property type="entry name" value="WD40_repeat_dom_sf"/>
</dbReference>